<dbReference type="GeneID" id="45433951"/>
<dbReference type="KEGG" id="fpm:LA56_1539"/>
<dbReference type="EMBL" id="CP009440">
    <property type="protein sequence ID" value="AJI52437.1"/>
    <property type="molecule type" value="Genomic_DNA"/>
</dbReference>
<dbReference type="AlphaFoldDB" id="A0A0B6CVC4"/>
<evidence type="ECO:0000313" key="1">
    <source>
        <dbReference type="EMBL" id="AJI52437.1"/>
    </source>
</evidence>
<keyword evidence="4" id="KW-1185">Reference proteome</keyword>
<protein>
    <submittedName>
        <fullName evidence="1">Membrane bound YbgT-like family protein</fullName>
    </submittedName>
    <submittedName>
        <fullName evidence="2">YbgT family membrane protein</fullName>
    </submittedName>
</protein>
<reference evidence="2 4" key="2">
    <citation type="submission" date="2020-08" db="EMBL/GenBank/DDBJ databases">
        <title>Comparative genomics of Francisella species.</title>
        <authorList>
            <person name="Sahl J."/>
            <person name="Sjodin A."/>
            <person name="Wagner D."/>
            <person name="Forsman M."/>
        </authorList>
    </citation>
    <scope>NUCLEOTIDE SEQUENCE [LARGE SCALE GENOMIC DNA]</scope>
    <source>
        <strain evidence="2 4">F1093</strain>
    </source>
</reference>
<sequence>MFYLLWITSAFVAVGAGCFVASRIDKKED</sequence>
<gene>
    <name evidence="2" type="ORF">IBE52_08440</name>
    <name evidence="1" type="ORF">LA55_166</name>
</gene>
<reference evidence="1 3" key="1">
    <citation type="journal article" date="2015" name="Genome Announc.">
        <title>Genome sequencing of 18 francisella strains to aid in assay development and testing.</title>
        <authorList>
            <person name="Johnson S.L."/>
            <person name="Daligault H.E."/>
            <person name="Davenport K.W."/>
            <person name="Coyne S.R."/>
            <person name="Frey K.G."/>
            <person name="Koroleva G.I."/>
            <person name="Broomall S.M."/>
            <person name="Bishop-Lilly K.A."/>
            <person name="Bruce D.C."/>
            <person name="Chertkov O."/>
            <person name="Freitas T."/>
            <person name="Jaissle J."/>
            <person name="Ladner J.T."/>
            <person name="Rosenzweig C.N."/>
            <person name="Gibbons H.S."/>
            <person name="Palacios G.F."/>
            <person name="Redden C.L."/>
            <person name="Xu Y."/>
            <person name="Minogue T.D."/>
            <person name="Chain P.S."/>
        </authorList>
    </citation>
    <scope>NUCLEOTIDE SEQUENCE [LARGE SCALE GENOMIC DNA]</scope>
    <source>
        <strain evidence="1 3">GA01-2794</strain>
    </source>
</reference>
<proteinExistence type="predicted"/>
<evidence type="ECO:0000313" key="2">
    <source>
        <dbReference type="EMBL" id="MBK2302942.1"/>
    </source>
</evidence>
<dbReference type="RefSeq" id="WP_030003323.1">
    <property type="nucleotide sequence ID" value="NZ_CP009343.1"/>
</dbReference>
<dbReference type="Proteomes" id="UP000760407">
    <property type="component" value="Unassembled WGS sequence"/>
</dbReference>
<dbReference type="EMBL" id="JACTSG010000005">
    <property type="protein sequence ID" value="MBK2302942.1"/>
    <property type="molecule type" value="Genomic_DNA"/>
</dbReference>
<accession>A0A0B6CVC4</accession>
<evidence type="ECO:0000313" key="4">
    <source>
        <dbReference type="Proteomes" id="UP000760407"/>
    </source>
</evidence>
<name>A0A0B6CVC4_9GAMM</name>
<evidence type="ECO:0000313" key="3">
    <source>
        <dbReference type="Proteomes" id="UP000031830"/>
    </source>
</evidence>
<organism evidence="1 3">
    <name type="scientific">Francisella philomiragia</name>
    <dbReference type="NCBI Taxonomy" id="28110"/>
    <lineage>
        <taxon>Bacteria</taxon>
        <taxon>Pseudomonadati</taxon>
        <taxon>Pseudomonadota</taxon>
        <taxon>Gammaproteobacteria</taxon>
        <taxon>Thiotrichales</taxon>
        <taxon>Francisellaceae</taxon>
        <taxon>Francisella</taxon>
    </lineage>
</organism>
<dbReference type="KEGG" id="fpz:LA55_166"/>
<dbReference type="Proteomes" id="UP000031830">
    <property type="component" value="Chromosome"/>
</dbReference>
<dbReference type="KEGG" id="fpj:LA02_248"/>